<dbReference type="RefSeq" id="WP_169490846.1">
    <property type="nucleotide sequence ID" value="NZ_JABBGJ010000070.1"/>
</dbReference>
<accession>A0A848IYQ1</accession>
<reference evidence="1 2" key="1">
    <citation type="submission" date="2020-04" db="EMBL/GenBank/DDBJ databases">
        <title>Paraburkholderia sp. RP-4-7 isolated from soil.</title>
        <authorList>
            <person name="Dahal R.H."/>
        </authorList>
    </citation>
    <scope>NUCLEOTIDE SEQUENCE [LARGE SCALE GENOMIC DNA]</scope>
    <source>
        <strain evidence="1 2">RP-4-7</strain>
    </source>
</reference>
<name>A0A848IYQ1_9BURK</name>
<comment type="caution">
    <text evidence="1">The sequence shown here is derived from an EMBL/GenBank/DDBJ whole genome shotgun (WGS) entry which is preliminary data.</text>
</comment>
<evidence type="ECO:0000313" key="2">
    <source>
        <dbReference type="Proteomes" id="UP000544134"/>
    </source>
</evidence>
<gene>
    <name evidence="1" type="ORF">HHL24_40240</name>
</gene>
<protein>
    <submittedName>
        <fullName evidence="1">Uncharacterized protein</fullName>
    </submittedName>
</protein>
<evidence type="ECO:0000313" key="1">
    <source>
        <dbReference type="EMBL" id="NMM04077.1"/>
    </source>
</evidence>
<dbReference type="Proteomes" id="UP000544134">
    <property type="component" value="Unassembled WGS sequence"/>
</dbReference>
<proteinExistence type="predicted"/>
<organism evidence="1 2">
    <name type="scientific">Paraburkholderia polaris</name>
    <dbReference type="NCBI Taxonomy" id="2728848"/>
    <lineage>
        <taxon>Bacteria</taxon>
        <taxon>Pseudomonadati</taxon>
        <taxon>Pseudomonadota</taxon>
        <taxon>Betaproteobacteria</taxon>
        <taxon>Burkholderiales</taxon>
        <taxon>Burkholderiaceae</taxon>
        <taxon>Paraburkholderia</taxon>
    </lineage>
</organism>
<dbReference type="EMBL" id="JABBGJ010000070">
    <property type="protein sequence ID" value="NMM04077.1"/>
    <property type="molecule type" value="Genomic_DNA"/>
</dbReference>
<sequence>MSIRESNLRLQIGKWFAPTPALPVRIKRLALGRSGGRRYVAVEVSRYAGGTAIWFFRHREGNWQVFPPDIKRPALQLS</sequence>
<keyword evidence="2" id="KW-1185">Reference proteome</keyword>
<dbReference type="AlphaFoldDB" id="A0A848IYQ1"/>